<name>A0AAW4YB83_STAAU</name>
<dbReference type="GO" id="GO:0006164">
    <property type="term" value="P:purine nucleotide biosynthetic process"/>
    <property type="evidence" value="ECO:0007669"/>
    <property type="project" value="InterPro"/>
</dbReference>
<dbReference type="InterPro" id="IPR002695">
    <property type="entry name" value="PurH-like"/>
</dbReference>
<reference evidence="1" key="1">
    <citation type="journal article" date="2021" name="Front Med (Lausanne)">
        <title>The Prevalence and Determinants of Fusidic Acid Resistance Among Methicillin-Resistant Staphylococcus aureus Clinical Isolates in China.</title>
        <authorList>
            <person name="Zhao H."/>
            <person name="Wang X."/>
            <person name="Wang B."/>
            <person name="Xu Y."/>
            <person name="Rao L."/>
            <person name="Wan B."/>
            <person name="Guo Y."/>
            <person name="Wu X."/>
            <person name="Yu J."/>
            <person name="Chen L."/>
            <person name="Li M."/>
            <person name="Yu F."/>
        </authorList>
    </citation>
    <scope>NUCLEOTIDE SEQUENCE</scope>
    <source>
        <strain evidence="1">NC-4</strain>
    </source>
</reference>
<organism evidence="1 2">
    <name type="scientific">Staphylococcus aureus</name>
    <dbReference type="NCBI Taxonomy" id="1280"/>
    <lineage>
        <taxon>Bacteria</taxon>
        <taxon>Bacillati</taxon>
        <taxon>Bacillota</taxon>
        <taxon>Bacilli</taxon>
        <taxon>Bacillales</taxon>
        <taxon>Staphylococcaceae</taxon>
        <taxon>Staphylococcus</taxon>
    </lineage>
</organism>
<dbReference type="GO" id="GO:0003937">
    <property type="term" value="F:IMP cyclohydrolase activity"/>
    <property type="evidence" value="ECO:0007669"/>
    <property type="project" value="InterPro"/>
</dbReference>
<dbReference type="Pfam" id="PF01808">
    <property type="entry name" value="AICARFT_IMPCHas"/>
    <property type="match status" value="1"/>
</dbReference>
<dbReference type="InterPro" id="IPR036914">
    <property type="entry name" value="MGS-like_dom_sf"/>
</dbReference>
<feature type="non-terminal residue" evidence="1">
    <location>
        <position position="1"/>
    </location>
</feature>
<dbReference type="Gene3D" id="3.40.50.1380">
    <property type="entry name" value="Methylglyoxal synthase-like domain"/>
    <property type="match status" value="1"/>
</dbReference>
<evidence type="ECO:0000313" key="1">
    <source>
        <dbReference type="EMBL" id="MCE3363736.1"/>
    </source>
</evidence>
<protein>
    <submittedName>
        <fullName evidence="1">Uncharacterized protein</fullName>
    </submittedName>
</protein>
<dbReference type="Proteomes" id="UP001200271">
    <property type="component" value="Unassembled WGS sequence"/>
</dbReference>
<dbReference type="AlphaFoldDB" id="A0AAW4YB83"/>
<proteinExistence type="predicted"/>
<accession>A0AAW4YB83</accession>
<reference evidence="1" key="2">
    <citation type="submission" date="2023-08" db="EMBL/GenBank/DDBJ databases">
        <authorList>
            <person name="Zhao H."/>
            <person name="Wang X."/>
        </authorList>
    </citation>
    <scope>NUCLEOTIDE SEQUENCE</scope>
    <source>
        <strain evidence="1">NC-4</strain>
    </source>
</reference>
<dbReference type="EMBL" id="JAIUEN010000291">
    <property type="protein sequence ID" value="MCE3363736.1"/>
    <property type="molecule type" value="Genomic_DNA"/>
</dbReference>
<gene>
    <name evidence="1" type="ORF">LB359_15875</name>
</gene>
<dbReference type="GO" id="GO:0004643">
    <property type="term" value="F:phosphoribosylaminoimidazolecarboxamide formyltransferase activity"/>
    <property type="evidence" value="ECO:0007669"/>
    <property type="project" value="InterPro"/>
</dbReference>
<dbReference type="SUPFAM" id="SSF52335">
    <property type="entry name" value="Methylglyoxal synthase-like"/>
    <property type="match status" value="1"/>
</dbReference>
<evidence type="ECO:0000313" key="2">
    <source>
        <dbReference type="Proteomes" id="UP001200271"/>
    </source>
</evidence>
<sequence length="44" mass="5248">KNYKHVTTIVHPADYQEVLTRLRNDSLDESYRQSLMIKVFEHTA</sequence>
<comment type="caution">
    <text evidence="1">The sequence shown here is derived from an EMBL/GenBank/DDBJ whole genome shotgun (WGS) entry which is preliminary data.</text>
</comment>
<feature type="non-terminal residue" evidence="1">
    <location>
        <position position="44"/>
    </location>
</feature>